<sequence length="40" mass="4609">MSYPRRPSDNRDIANLSPDRRLKPLGNAGERVSEDLRSIR</sequence>
<reference evidence="2 3" key="1">
    <citation type="journal article" date="2014" name="PLoS ONE">
        <title>The first complete genome sequence of the class fimbriimonadia in the phylum armatimonadetes.</title>
        <authorList>
            <person name="Hu Z.Y."/>
            <person name="Wang Y.Z."/>
            <person name="Im W.T."/>
            <person name="Wang S.Y."/>
            <person name="Zhao G.P."/>
            <person name="Zheng H.J."/>
            <person name="Quan Z.X."/>
        </authorList>
    </citation>
    <scope>NUCLEOTIDE SEQUENCE [LARGE SCALE GENOMIC DNA]</scope>
    <source>
        <strain evidence="2">Gsoil 348</strain>
    </source>
</reference>
<protein>
    <submittedName>
        <fullName evidence="2">Uncharacterized protein</fullName>
    </submittedName>
</protein>
<evidence type="ECO:0000313" key="3">
    <source>
        <dbReference type="Proteomes" id="UP000027982"/>
    </source>
</evidence>
<feature type="compositionally biased region" description="Basic and acidic residues" evidence="1">
    <location>
        <begin position="31"/>
        <end position="40"/>
    </location>
</feature>
<dbReference type="Proteomes" id="UP000027982">
    <property type="component" value="Chromosome"/>
</dbReference>
<feature type="region of interest" description="Disordered" evidence="1">
    <location>
        <begin position="1"/>
        <end position="40"/>
    </location>
</feature>
<name>A0A068NLN2_FIMGI</name>
<proteinExistence type="predicted"/>
<keyword evidence="3" id="KW-1185">Reference proteome</keyword>
<evidence type="ECO:0000313" key="2">
    <source>
        <dbReference type="EMBL" id="AIE83665.1"/>
    </source>
</evidence>
<dbReference type="HOGENOM" id="CLU_3289990_0_0_0"/>
<gene>
    <name evidence="2" type="ORF">OP10G_0297</name>
</gene>
<accession>A0A068NLN2</accession>
<feature type="compositionally biased region" description="Basic and acidic residues" evidence="1">
    <location>
        <begin position="1"/>
        <end position="22"/>
    </location>
</feature>
<organism evidence="2 3">
    <name type="scientific">Fimbriimonas ginsengisoli Gsoil 348</name>
    <dbReference type="NCBI Taxonomy" id="661478"/>
    <lineage>
        <taxon>Bacteria</taxon>
        <taxon>Bacillati</taxon>
        <taxon>Armatimonadota</taxon>
        <taxon>Fimbriimonadia</taxon>
        <taxon>Fimbriimonadales</taxon>
        <taxon>Fimbriimonadaceae</taxon>
        <taxon>Fimbriimonas</taxon>
    </lineage>
</organism>
<dbReference type="KEGG" id="fgi:OP10G_0297"/>
<dbReference type="AlphaFoldDB" id="A0A068NLN2"/>
<evidence type="ECO:0000256" key="1">
    <source>
        <dbReference type="SAM" id="MobiDB-lite"/>
    </source>
</evidence>
<dbReference type="EMBL" id="CP007139">
    <property type="protein sequence ID" value="AIE83665.1"/>
    <property type="molecule type" value="Genomic_DNA"/>
</dbReference>